<evidence type="ECO:0000313" key="1">
    <source>
        <dbReference type="EMBL" id="QHQ69129.1"/>
    </source>
</evidence>
<dbReference type="AlphaFoldDB" id="A0AB37DIS9"/>
<organism evidence="1 2">
    <name type="scientific">Lactobacillus crispatus</name>
    <dbReference type="NCBI Taxonomy" id="47770"/>
    <lineage>
        <taxon>Bacteria</taxon>
        <taxon>Bacillati</taxon>
        <taxon>Bacillota</taxon>
        <taxon>Bacilli</taxon>
        <taxon>Lactobacillales</taxon>
        <taxon>Lactobacillaceae</taxon>
        <taxon>Lactobacillus</taxon>
    </lineage>
</organism>
<accession>A0AB37DIS9</accession>
<reference evidence="1 2" key="1">
    <citation type="submission" date="2019-12" db="EMBL/GenBank/DDBJ databases">
        <title>Complete Genome Sequences of Lactobacillus strains, C25 and P38, Isolated from Chicken Cecum.</title>
        <authorList>
            <person name="Hassan H.M."/>
            <person name="Mendoza M."/>
            <person name="Rezvani M."/>
            <person name="Koci M.D."/>
            <person name="Dickey A.N."/>
            <person name="Scholl E.H."/>
        </authorList>
    </citation>
    <scope>NUCLEOTIDE SEQUENCE [LARGE SCALE GENOMIC DNA]</scope>
    <source>
        <strain evidence="1 2">C25</strain>
        <plasmid evidence="1 2">unnamed</plasmid>
    </source>
</reference>
<geneLocation type="plasmid" evidence="1 2">
    <name>unnamed</name>
</geneLocation>
<sequence>MAVDDFKLTKEKDWKVLDAATAKHLDCFEAIRKKLNQQSHAERFIFEVLNDFNYEMVDEVCNDPDYQIGTYWNGSVKDYANQIQWEVNNARYVVINLYTCYIKNKAEIDSIDVDYISDDSMEYYNEIGPVELCKDYYKWSDTLTINQVKQLNKILVKTGFEPLVVQV</sequence>
<evidence type="ECO:0008006" key="3">
    <source>
        <dbReference type="Google" id="ProtNLM"/>
    </source>
</evidence>
<dbReference type="RefSeq" id="WP_065989139.1">
    <property type="nucleotide sequence ID" value="NZ_CP047143.1"/>
</dbReference>
<proteinExistence type="predicted"/>
<evidence type="ECO:0000313" key="2">
    <source>
        <dbReference type="Proteomes" id="UP000464915"/>
    </source>
</evidence>
<dbReference type="Proteomes" id="UP000464915">
    <property type="component" value="Plasmid unnamed"/>
</dbReference>
<protein>
    <recommendedName>
        <fullName evidence="3">DUF1642 domain-containing protein</fullName>
    </recommendedName>
</protein>
<name>A0AB37DIS9_9LACO</name>
<keyword evidence="1" id="KW-0614">Plasmid</keyword>
<dbReference type="EMBL" id="CP047143">
    <property type="protein sequence ID" value="QHQ69129.1"/>
    <property type="molecule type" value="Genomic_DNA"/>
</dbReference>
<gene>
    <name evidence="1" type="ORF">GSR61_11120</name>
</gene>